<organism evidence="2 3">
    <name type="scientific">Gossypium australe</name>
    <dbReference type="NCBI Taxonomy" id="47621"/>
    <lineage>
        <taxon>Eukaryota</taxon>
        <taxon>Viridiplantae</taxon>
        <taxon>Streptophyta</taxon>
        <taxon>Embryophyta</taxon>
        <taxon>Tracheophyta</taxon>
        <taxon>Spermatophyta</taxon>
        <taxon>Magnoliopsida</taxon>
        <taxon>eudicotyledons</taxon>
        <taxon>Gunneridae</taxon>
        <taxon>Pentapetalae</taxon>
        <taxon>rosids</taxon>
        <taxon>malvids</taxon>
        <taxon>Malvales</taxon>
        <taxon>Malvaceae</taxon>
        <taxon>Malvoideae</taxon>
        <taxon>Gossypium</taxon>
    </lineage>
</organism>
<evidence type="ECO:0000259" key="1">
    <source>
        <dbReference type="Pfam" id="PF07727"/>
    </source>
</evidence>
<dbReference type="AlphaFoldDB" id="A0A5B6WVP9"/>
<evidence type="ECO:0000313" key="2">
    <source>
        <dbReference type="EMBL" id="KAA3484982.1"/>
    </source>
</evidence>
<feature type="domain" description="Reverse transcriptase Ty1/copia-type" evidence="1">
    <location>
        <begin position="55"/>
        <end position="124"/>
    </location>
</feature>
<proteinExistence type="predicted"/>
<dbReference type="EMBL" id="SMMG02000002">
    <property type="protein sequence ID" value="KAA3484982.1"/>
    <property type="molecule type" value="Genomic_DNA"/>
</dbReference>
<dbReference type="Proteomes" id="UP000325315">
    <property type="component" value="Unassembled WGS sequence"/>
</dbReference>
<evidence type="ECO:0000313" key="3">
    <source>
        <dbReference type="Proteomes" id="UP000325315"/>
    </source>
</evidence>
<dbReference type="Pfam" id="PF07727">
    <property type="entry name" value="RVT_2"/>
    <property type="match status" value="1"/>
</dbReference>
<accession>A0A5B6WVP9</accession>
<protein>
    <recommendedName>
        <fullName evidence="1">Reverse transcriptase Ty1/copia-type domain-containing protein</fullName>
    </recommendedName>
</protein>
<reference evidence="2" key="1">
    <citation type="submission" date="2019-08" db="EMBL/GenBank/DDBJ databases">
        <authorList>
            <person name="Liu F."/>
        </authorList>
    </citation>
    <scope>NUCLEOTIDE SEQUENCE [LARGE SCALE GENOMIC DNA]</scope>
    <source>
        <strain evidence="2">PA1801</strain>
        <tissue evidence="2">Leaf</tissue>
    </source>
</reference>
<name>A0A5B6WVP9_9ROSI</name>
<comment type="caution">
    <text evidence="2">The sequence shown here is derived from an EMBL/GenBank/DDBJ whole genome shotgun (WGS) entry which is preliminary data.</text>
</comment>
<dbReference type="OrthoDB" id="999640at2759"/>
<sequence length="183" mass="20681">MHFSMVSSLRKSSCINLLDMFNMIPMGDLWFALYGLRQAPRAWFDKLKSYLLSIGSSAPDIDVFVKQLHSKFSLKDMGNLHYFVGVEVTRLTDGTLHLCQCKYVLDLLDCCHLAHAKVVHTPMVSSSFLSKTMGTPIDDLGEYRSLASTLQYVVLTRPDIAYVVNHICQFMYAPTNVHLVALK</sequence>
<gene>
    <name evidence="2" type="ORF">EPI10_007030</name>
</gene>
<keyword evidence="3" id="KW-1185">Reference proteome</keyword>
<dbReference type="InterPro" id="IPR013103">
    <property type="entry name" value="RVT_2"/>
</dbReference>